<evidence type="ECO:0000256" key="1">
    <source>
        <dbReference type="HAMAP-Rule" id="MF_00226"/>
    </source>
</evidence>
<dbReference type="SUPFAM" id="SSF142433">
    <property type="entry name" value="CinA-like"/>
    <property type="match status" value="1"/>
</dbReference>
<dbReference type="Pfam" id="PF00994">
    <property type="entry name" value="MoCF_biosynth"/>
    <property type="match status" value="1"/>
</dbReference>
<dbReference type="NCBIfam" id="TIGR00200">
    <property type="entry name" value="cinA_nterm"/>
    <property type="match status" value="1"/>
</dbReference>
<dbReference type="EMBL" id="DTLI01000124">
    <property type="protein sequence ID" value="HHS52150.1"/>
    <property type="molecule type" value="Genomic_DNA"/>
</dbReference>
<evidence type="ECO:0000259" key="2">
    <source>
        <dbReference type="SMART" id="SM00852"/>
    </source>
</evidence>
<dbReference type="NCBIfam" id="TIGR00199">
    <property type="entry name" value="PncC_domain"/>
    <property type="match status" value="1"/>
</dbReference>
<dbReference type="NCBIfam" id="NF001813">
    <property type="entry name" value="PRK00549.1"/>
    <property type="match status" value="1"/>
</dbReference>
<dbReference type="Pfam" id="PF02464">
    <property type="entry name" value="CinA"/>
    <property type="match status" value="1"/>
</dbReference>
<dbReference type="InterPro" id="IPR008135">
    <property type="entry name" value="Competence-induced_CinA"/>
</dbReference>
<dbReference type="InterPro" id="IPR036425">
    <property type="entry name" value="MoaB/Mog-like_dom_sf"/>
</dbReference>
<dbReference type="InterPro" id="IPR008136">
    <property type="entry name" value="CinA_C"/>
</dbReference>
<comment type="similarity">
    <text evidence="1">Belongs to the CinA family.</text>
</comment>
<dbReference type="PIRSF" id="PIRSF006728">
    <property type="entry name" value="CinA"/>
    <property type="match status" value="1"/>
</dbReference>
<dbReference type="CDD" id="cd00885">
    <property type="entry name" value="cinA"/>
    <property type="match status" value="1"/>
</dbReference>
<gene>
    <name evidence="3" type="ORF">ENW73_04705</name>
</gene>
<proteinExistence type="inferred from homology"/>
<organism evidence="3">
    <name type="scientific">candidate division WOR-3 bacterium</name>
    <dbReference type="NCBI Taxonomy" id="2052148"/>
    <lineage>
        <taxon>Bacteria</taxon>
        <taxon>Bacteria division WOR-3</taxon>
    </lineage>
</organism>
<sequence length="406" mass="44335">MPNCEVLIIGQEIITGRILDTNSAFLAKKLFALGISLSRITTISDEKEVIETSLAEALNRSDLVLTAGGLGPTPDDNTMAVTAKITKTRLILDESLLAQIEKYYHRLNKKMPESETRQALVPQGAIVLENPIGIAPGIILKQKNKVLILLPGEPLELEKIFVTGVIPYLETSFSLNPIFTRTIRTTNITESEIFERISRIFLHNKAIKVSYLPQPSGVDIVIWTDKDKKLLTACEKEVVLILKPYIYGFDTTSIEEAVGQALKKQGLTLATAESCTAGLVADRITNVPGSSEYFIGGVVAYSNNIKKLVCGVRPETLKKFGAVSKETAIEMATGIKENYKTDIGLSVTGICGPTGGTKEKPVGLVYFGIATKSGVKYEERIFSGNRRLIKEQSAMAALDLLRRTLS</sequence>
<dbReference type="SMART" id="SM00852">
    <property type="entry name" value="MoCF_biosynth"/>
    <property type="match status" value="1"/>
</dbReference>
<dbReference type="InterPro" id="IPR036653">
    <property type="entry name" value="CinA-like_C"/>
</dbReference>
<dbReference type="Gene3D" id="3.40.980.10">
    <property type="entry name" value="MoaB/Mog-like domain"/>
    <property type="match status" value="1"/>
</dbReference>
<reference evidence="3" key="1">
    <citation type="journal article" date="2020" name="mSystems">
        <title>Genome- and Community-Level Interaction Insights into Carbon Utilization and Element Cycling Functions of Hydrothermarchaeota in Hydrothermal Sediment.</title>
        <authorList>
            <person name="Zhou Z."/>
            <person name="Liu Y."/>
            <person name="Xu W."/>
            <person name="Pan J."/>
            <person name="Luo Z.H."/>
            <person name="Li M."/>
        </authorList>
    </citation>
    <scope>NUCLEOTIDE SEQUENCE [LARGE SCALE GENOMIC DNA]</scope>
    <source>
        <strain evidence="3">SpSt-876</strain>
    </source>
</reference>
<dbReference type="Gene3D" id="3.30.70.2860">
    <property type="match status" value="1"/>
</dbReference>
<dbReference type="HAMAP" id="MF_00226_B">
    <property type="entry name" value="CinA_B"/>
    <property type="match status" value="1"/>
</dbReference>
<dbReference type="InterPro" id="IPR050101">
    <property type="entry name" value="CinA"/>
</dbReference>
<accession>A0A7C6A8W0</accession>
<dbReference type="SUPFAM" id="SSF53218">
    <property type="entry name" value="Molybdenum cofactor biosynthesis proteins"/>
    <property type="match status" value="1"/>
</dbReference>
<dbReference type="Pfam" id="PF18146">
    <property type="entry name" value="CinA_KH"/>
    <property type="match status" value="1"/>
</dbReference>
<feature type="domain" description="MoaB/Mog" evidence="2">
    <location>
        <begin position="5"/>
        <end position="171"/>
    </location>
</feature>
<comment type="caution">
    <text evidence="3">The sequence shown here is derived from an EMBL/GenBank/DDBJ whole genome shotgun (WGS) entry which is preliminary data.</text>
</comment>
<protein>
    <recommendedName>
        <fullName evidence="1">CinA-like protein</fullName>
    </recommendedName>
</protein>
<dbReference type="AlphaFoldDB" id="A0A7C6A8W0"/>
<name>A0A7C6A8W0_UNCW3</name>
<dbReference type="InterPro" id="IPR041424">
    <property type="entry name" value="CinA_KH"/>
</dbReference>
<evidence type="ECO:0000313" key="3">
    <source>
        <dbReference type="EMBL" id="HHS52150.1"/>
    </source>
</evidence>
<dbReference type="InterPro" id="IPR001453">
    <property type="entry name" value="MoaB/Mog_dom"/>
</dbReference>
<dbReference type="PANTHER" id="PTHR13939">
    <property type="entry name" value="NICOTINAMIDE-NUCLEOTIDE AMIDOHYDROLASE PNCC"/>
    <property type="match status" value="1"/>
</dbReference>
<dbReference type="PANTHER" id="PTHR13939:SF0">
    <property type="entry name" value="NMN AMIDOHYDROLASE-LIKE PROTEIN YFAY"/>
    <property type="match status" value="1"/>
</dbReference>
<dbReference type="Gene3D" id="3.90.950.20">
    <property type="entry name" value="CinA-like"/>
    <property type="match status" value="1"/>
</dbReference>